<evidence type="ECO:0000313" key="2">
    <source>
        <dbReference type="Proteomes" id="UP001461498"/>
    </source>
</evidence>
<gene>
    <name evidence="1" type="ORF">O3M35_001021</name>
</gene>
<dbReference type="EMBL" id="JAPXFL010000001">
    <property type="protein sequence ID" value="KAK9512643.1"/>
    <property type="molecule type" value="Genomic_DNA"/>
</dbReference>
<comment type="caution">
    <text evidence="1">The sequence shown here is derived from an EMBL/GenBank/DDBJ whole genome shotgun (WGS) entry which is preliminary data.</text>
</comment>
<organism evidence="1 2">
    <name type="scientific">Rhynocoris fuscipes</name>
    <dbReference type="NCBI Taxonomy" id="488301"/>
    <lineage>
        <taxon>Eukaryota</taxon>
        <taxon>Metazoa</taxon>
        <taxon>Ecdysozoa</taxon>
        <taxon>Arthropoda</taxon>
        <taxon>Hexapoda</taxon>
        <taxon>Insecta</taxon>
        <taxon>Pterygota</taxon>
        <taxon>Neoptera</taxon>
        <taxon>Paraneoptera</taxon>
        <taxon>Hemiptera</taxon>
        <taxon>Heteroptera</taxon>
        <taxon>Panheteroptera</taxon>
        <taxon>Cimicomorpha</taxon>
        <taxon>Reduviidae</taxon>
        <taxon>Harpactorinae</taxon>
        <taxon>Harpactorini</taxon>
        <taxon>Rhynocoris</taxon>
    </lineage>
</organism>
<proteinExistence type="predicted"/>
<accession>A0AAW1DSR3</accession>
<keyword evidence="2" id="KW-1185">Reference proteome</keyword>
<evidence type="ECO:0000313" key="1">
    <source>
        <dbReference type="EMBL" id="KAK9512643.1"/>
    </source>
</evidence>
<dbReference type="Proteomes" id="UP001461498">
    <property type="component" value="Unassembled WGS sequence"/>
</dbReference>
<protein>
    <submittedName>
        <fullName evidence="1">Uncharacterized protein</fullName>
    </submittedName>
</protein>
<reference evidence="1 2" key="1">
    <citation type="submission" date="2022-12" db="EMBL/GenBank/DDBJ databases">
        <title>Chromosome-level genome assembly of true bugs.</title>
        <authorList>
            <person name="Ma L."/>
            <person name="Li H."/>
        </authorList>
    </citation>
    <scope>NUCLEOTIDE SEQUENCE [LARGE SCALE GENOMIC DNA]</scope>
    <source>
        <strain evidence="1">Lab_2022b</strain>
    </source>
</reference>
<name>A0AAW1DSR3_9HEMI</name>
<dbReference type="AlphaFoldDB" id="A0AAW1DSR3"/>
<sequence length="585" mass="68269">MEKKIKSQKEIIQEDKNLFQQKPPIDFHKFINPDGLFENEERYIQASTNYLHDRLPEDFITHELMFNLFDVESISSISTISDGEIEEVEQVHYDDEVSKKTLREIFYELVIEKYYNKIKPLCDDEDISECDKLKEGDQQTSAGSNEKLNNKEITFSIMDSASDESENEAIIINALNPTEYLLEEDINASEERLTDAVGCKSLETVLEDVSKSKQNGDYHINNIICLFKYNPSELLDDELPIDLEISDAIHNLNNNTIRPENNLYSLITGCIIVGDSTGILNLEISLFDFIRLISSLKWPLLKQNITEIRVLSMITDIIPIFETFTICRAFFNTNDNRHFPKILKLKMKKRPEKIKIKKAKLKKQVIKTKRTNDKDYYNKKRLRYLKYIAKQMGYSFKMKNKQLPSINKFKKKLKKENFKHSLEYLNEISEKLGYTFKLLKHQLKIHPCGVAELPPCASQHLPSRNLIMWALKCNYLIKWQDLVNDILQPKPYLDSTNNSYPAPTSLLINFHYLSVLDRDKTLTRIMYNKGFYPKFNENNQPELVLPAAFTPDIDDVFKNIKVQLINIDAKELNILSNMDVLRQSE</sequence>